<comment type="similarity">
    <text evidence="1">Belongs to the enoyl-CoA hydratase/isomerase family.</text>
</comment>
<gene>
    <name evidence="3" type="ORF">R3P94_12925</name>
    <name evidence="4" type="ORF">R3Q15_14760</name>
</gene>
<comment type="caution">
    <text evidence="4">The sequence shown here is derived from an EMBL/GenBank/DDBJ whole genome shotgun (WGS) entry which is preliminary data.</text>
</comment>
<evidence type="ECO:0000313" key="4">
    <source>
        <dbReference type="EMBL" id="MDV6313138.1"/>
    </source>
</evidence>
<dbReference type="SUPFAM" id="SSF54637">
    <property type="entry name" value="Thioesterase/thiol ester dehydrase-isomerase"/>
    <property type="match status" value="1"/>
</dbReference>
<accession>A0AAE4R7I8</accession>
<protein>
    <submittedName>
        <fullName evidence="4">MaoC/PaaZ C-terminal domain-containing protein</fullName>
    </submittedName>
</protein>
<dbReference type="EMBL" id="JAWLKI010000013">
    <property type="protein sequence ID" value="MDV6308208.1"/>
    <property type="molecule type" value="Genomic_DNA"/>
</dbReference>
<keyword evidence="5" id="KW-1185">Reference proteome</keyword>
<dbReference type="Proteomes" id="UP001185779">
    <property type="component" value="Unassembled WGS sequence"/>
</dbReference>
<dbReference type="GeneID" id="77172636"/>
<evidence type="ECO:0000256" key="1">
    <source>
        <dbReference type="ARBA" id="ARBA00005254"/>
    </source>
</evidence>
<name>A0AAE4R7I8_9ACTN</name>
<dbReference type="AlphaFoldDB" id="A0AAE4R7I8"/>
<sequence>MTEVEIIDFASQYDPLPIHVSREVAANGPFGGIIGSAAHSLALYSGLASRMFVPRLALVAGKGIERMRLPNPLRPDVIHTASITILGVSPRFRGDAPTTDRADLRCAGQLVDADGRVVLTMEPLQVIRYRTVQHR</sequence>
<feature type="domain" description="MaoC-like" evidence="2">
    <location>
        <begin position="1"/>
        <end position="85"/>
    </location>
</feature>
<dbReference type="InterPro" id="IPR029069">
    <property type="entry name" value="HotDog_dom_sf"/>
</dbReference>
<reference evidence="4 5" key="1">
    <citation type="submission" date="2023-10" db="EMBL/GenBank/DDBJ databases">
        <title>Development of a sustainable strategy for remediation of hydrocarbon-contaminated territories based on the waste exchange concept.</title>
        <authorList>
            <person name="Krivoruchko A."/>
        </authorList>
    </citation>
    <scope>NUCLEOTIDE SEQUENCE</scope>
    <source>
        <strain evidence="3 5">IEGM 1266</strain>
        <strain evidence="4">IEGM 1279</strain>
    </source>
</reference>
<organism evidence="4 6">
    <name type="scientific">Gordonia amicalis</name>
    <dbReference type="NCBI Taxonomy" id="89053"/>
    <lineage>
        <taxon>Bacteria</taxon>
        <taxon>Bacillati</taxon>
        <taxon>Actinomycetota</taxon>
        <taxon>Actinomycetes</taxon>
        <taxon>Mycobacteriales</taxon>
        <taxon>Gordoniaceae</taxon>
        <taxon>Gordonia</taxon>
    </lineage>
</organism>
<dbReference type="InterPro" id="IPR002539">
    <property type="entry name" value="MaoC-like_dom"/>
</dbReference>
<evidence type="ECO:0000313" key="5">
    <source>
        <dbReference type="Proteomes" id="UP001185779"/>
    </source>
</evidence>
<dbReference type="RefSeq" id="WP_157753398.1">
    <property type="nucleotide sequence ID" value="NZ_CP091855.1"/>
</dbReference>
<evidence type="ECO:0000313" key="6">
    <source>
        <dbReference type="Proteomes" id="UP001185922"/>
    </source>
</evidence>
<dbReference type="EMBL" id="JAWLKH010000015">
    <property type="protein sequence ID" value="MDV6313138.1"/>
    <property type="molecule type" value="Genomic_DNA"/>
</dbReference>
<dbReference type="Proteomes" id="UP001185922">
    <property type="component" value="Unassembled WGS sequence"/>
</dbReference>
<evidence type="ECO:0000313" key="3">
    <source>
        <dbReference type="EMBL" id="MDV6308208.1"/>
    </source>
</evidence>
<dbReference type="Pfam" id="PF01575">
    <property type="entry name" value="MaoC_dehydratas"/>
    <property type="match status" value="1"/>
</dbReference>
<evidence type="ECO:0000259" key="2">
    <source>
        <dbReference type="Pfam" id="PF01575"/>
    </source>
</evidence>
<proteinExistence type="inferred from homology"/>
<dbReference type="Gene3D" id="3.10.129.10">
    <property type="entry name" value="Hotdog Thioesterase"/>
    <property type="match status" value="1"/>
</dbReference>